<feature type="region of interest" description="Disordered" evidence="1">
    <location>
        <begin position="514"/>
        <end position="760"/>
    </location>
</feature>
<feature type="compositionally biased region" description="Basic and acidic residues" evidence="1">
    <location>
        <begin position="652"/>
        <end position="662"/>
    </location>
</feature>
<feature type="compositionally biased region" description="Basic and acidic residues" evidence="1">
    <location>
        <begin position="556"/>
        <end position="569"/>
    </location>
</feature>
<accession>A0A1W0A4D4</accession>
<evidence type="ECO:0000256" key="1">
    <source>
        <dbReference type="SAM" id="MobiDB-lite"/>
    </source>
</evidence>
<feature type="domain" description="Poly(A) RNA polymerase mitochondrial-like central palm" evidence="2">
    <location>
        <begin position="144"/>
        <end position="229"/>
    </location>
</feature>
<evidence type="ECO:0000313" key="4">
    <source>
        <dbReference type="Proteomes" id="UP000243217"/>
    </source>
</evidence>
<keyword evidence="4" id="KW-1185">Reference proteome</keyword>
<feature type="compositionally biased region" description="Basic residues" evidence="1">
    <location>
        <begin position="741"/>
        <end position="750"/>
    </location>
</feature>
<dbReference type="EMBL" id="JNBS01000498">
    <property type="protein sequence ID" value="OQS05144.1"/>
    <property type="molecule type" value="Genomic_DNA"/>
</dbReference>
<dbReference type="SUPFAM" id="SSF81301">
    <property type="entry name" value="Nucleotidyltransferase"/>
    <property type="match status" value="1"/>
</dbReference>
<name>A0A1W0A4D4_9STRA</name>
<comment type="caution">
    <text evidence="3">The sequence shown here is derived from an EMBL/GenBank/DDBJ whole genome shotgun (WGS) entry which is preliminary data.</text>
</comment>
<organism evidence="3 4">
    <name type="scientific">Thraustotheca clavata</name>
    <dbReference type="NCBI Taxonomy" id="74557"/>
    <lineage>
        <taxon>Eukaryota</taxon>
        <taxon>Sar</taxon>
        <taxon>Stramenopiles</taxon>
        <taxon>Oomycota</taxon>
        <taxon>Saprolegniomycetes</taxon>
        <taxon>Saprolegniales</taxon>
        <taxon>Achlyaceae</taxon>
        <taxon>Thraustotheca</taxon>
    </lineage>
</organism>
<dbReference type="OrthoDB" id="407432at2759"/>
<feature type="compositionally biased region" description="Polar residues" evidence="1">
    <location>
        <begin position="719"/>
        <end position="731"/>
    </location>
</feature>
<dbReference type="Proteomes" id="UP000243217">
    <property type="component" value="Unassembled WGS sequence"/>
</dbReference>
<protein>
    <submittedName>
        <fullName evidence="3">Poly(A) polymerase</fullName>
    </submittedName>
</protein>
<dbReference type="PANTHER" id="PTHR12271">
    <property type="entry name" value="POLY A POLYMERASE CID PAP -RELATED"/>
    <property type="match status" value="1"/>
</dbReference>
<dbReference type="STRING" id="74557.A0A1W0A4D4"/>
<evidence type="ECO:0000313" key="3">
    <source>
        <dbReference type="EMBL" id="OQS05144.1"/>
    </source>
</evidence>
<feature type="domain" description="Poly(A) RNA polymerase mitochondrial-like central palm" evidence="2">
    <location>
        <begin position="320"/>
        <end position="386"/>
    </location>
</feature>
<gene>
    <name evidence="3" type="ORF">THRCLA_02675</name>
</gene>
<dbReference type="InterPro" id="IPR054708">
    <property type="entry name" value="MTPAP-like_central"/>
</dbReference>
<dbReference type="CDD" id="cd05402">
    <property type="entry name" value="NT_PAP_TUTase"/>
    <property type="match status" value="1"/>
</dbReference>
<feature type="compositionally biased region" description="Basic and acidic residues" evidence="1">
    <location>
        <begin position="522"/>
        <end position="548"/>
    </location>
</feature>
<dbReference type="SUPFAM" id="SSF81631">
    <property type="entry name" value="PAP/OAS1 substrate-binding domain"/>
    <property type="match status" value="1"/>
</dbReference>
<proteinExistence type="predicted"/>
<dbReference type="Pfam" id="PF22600">
    <property type="entry name" value="MTPAP-like_central"/>
    <property type="match status" value="2"/>
</dbReference>
<dbReference type="Gene3D" id="3.30.460.10">
    <property type="entry name" value="Beta Polymerase, domain 2"/>
    <property type="match status" value="2"/>
</dbReference>
<sequence>MEHVWFIKQSYEFTEIIRVLLKAPAQTALTFHHTKAFLALLKVLQWTTWFWTLKPTKLSTLVHGDLMESTFELMLAICTRRNCSIVLKWCELLTRLNTCNPNKHDASKIKRIAEEMQALSVEFNKEHQMVDRQIPIDSIESTNQAIIAYYLRTRVDETDEVLRQAVVDELQCHIKKYFDSKCQLYLYGSSLSLFGSKGCDIDITIVRKRPSASHNGIGQARRNYEEALKAADMATRCAEALDQIKSDYDKALTAHDKILEKCPKDSTKMPDKLRNQLKRSEFFCNSLKTLVKVTESLAQTAPSERESLVFMKESLKAAVAEAEAQRKVMFRLSSVLTTGNCTIQQMILGARVPIIKFVHNDTEFECDICIGNTLPTKNTMLLRTYGLYDPRVRPLVIAVKRWAKARRINDASMGTLSSYSYALLVIHVLQHYGVIPNLQDPKLLEELQVPHETLNEHDVTFCSDIEKLKKVVQLPNTSHLSIAELLQKFFCYLHNFDWGDQTIAIHRSTFDDLVSDAPKPLTKKEKKEAARAARKEDRKKSKKKDENKPNQPQKKSAPEHHEKSEKKEAIGTSWHSKPKHENKAIVHSPKKKKANTKAFDTKESKSSSKLKPSTVQSTPSPAKAKNFVESKPHSQNTKKSVESKSHTMNTKKSVESKPKVADAKSSNEPMSPGVDMKKSGKSKAQTLEAKNSKPKKVEEAIFPPPAPTKSLFLAPTPVATIQSDPQASAPSIQEKGSDKAKKNKWRKRKQPAKDHVSSELPVGLMPSSCCKNIDENTEVYITVGSTDLHGKICPDKCTFTVGATTHNRTSDCIA</sequence>
<dbReference type="InterPro" id="IPR043519">
    <property type="entry name" value="NT_sf"/>
</dbReference>
<dbReference type="GO" id="GO:0016779">
    <property type="term" value="F:nucleotidyltransferase activity"/>
    <property type="evidence" value="ECO:0007669"/>
    <property type="project" value="TreeGrafter"/>
</dbReference>
<dbReference type="PANTHER" id="PTHR12271:SF40">
    <property type="entry name" value="POLY(A) RNA POLYMERASE GLD2"/>
    <property type="match status" value="1"/>
</dbReference>
<dbReference type="AlphaFoldDB" id="A0A1W0A4D4"/>
<reference evidence="3 4" key="1">
    <citation type="journal article" date="2014" name="Genome Biol. Evol.">
        <title>The secreted proteins of Achlya hypogyna and Thraustotheca clavata identify the ancestral oomycete secretome and reveal gene acquisitions by horizontal gene transfer.</title>
        <authorList>
            <person name="Misner I."/>
            <person name="Blouin N."/>
            <person name="Leonard G."/>
            <person name="Richards T.A."/>
            <person name="Lane C.E."/>
        </authorList>
    </citation>
    <scope>NUCLEOTIDE SEQUENCE [LARGE SCALE GENOMIC DNA]</scope>
    <source>
        <strain evidence="3 4">ATCC 34112</strain>
    </source>
</reference>
<dbReference type="Gene3D" id="1.10.1410.10">
    <property type="match status" value="1"/>
</dbReference>
<evidence type="ECO:0000259" key="2">
    <source>
        <dbReference type="Pfam" id="PF22600"/>
    </source>
</evidence>
<dbReference type="GO" id="GO:0031123">
    <property type="term" value="P:RNA 3'-end processing"/>
    <property type="evidence" value="ECO:0007669"/>
    <property type="project" value="TreeGrafter"/>
</dbReference>